<name>A0A8B7PF55_HYAAZ</name>
<evidence type="ECO:0000256" key="3">
    <source>
        <dbReference type="SAM" id="MobiDB-lite"/>
    </source>
</evidence>
<sequence length="195" mass="21690">MLPRVNRSVVPALRSAIRHRLLRSAPYAAANNGQVRSISGPPFRRDDPFVQMEAFMRDMDRKLRRTIDSAFGSFGQLPEWREGLLPRAAVSRTAQVGEALDVSSSDTFKLVFNCYQVKPEDIKVTLKDNLLTVSMKACSESEGRSVTQHTEHQQTLPPGVDASKLESSLSADGQLSVYAPREPPEGPQLIKVQRE</sequence>
<dbReference type="InterPro" id="IPR001436">
    <property type="entry name" value="Alpha-crystallin/sHSP_animal"/>
</dbReference>
<dbReference type="PANTHER" id="PTHR45640:SF26">
    <property type="entry name" value="RE23625P"/>
    <property type="match status" value="1"/>
</dbReference>
<feature type="region of interest" description="Disordered" evidence="3">
    <location>
        <begin position="141"/>
        <end position="195"/>
    </location>
</feature>
<feature type="domain" description="SHSP" evidence="4">
    <location>
        <begin position="90"/>
        <end position="195"/>
    </location>
</feature>
<dbReference type="RefSeq" id="XP_018024769.1">
    <property type="nucleotide sequence ID" value="XM_018169280.2"/>
</dbReference>
<dbReference type="Proteomes" id="UP000694843">
    <property type="component" value="Unplaced"/>
</dbReference>
<dbReference type="InterPro" id="IPR002068">
    <property type="entry name" value="A-crystallin/Hsp20_dom"/>
</dbReference>
<dbReference type="GO" id="GO:0009408">
    <property type="term" value="P:response to heat"/>
    <property type="evidence" value="ECO:0007669"/>
    <property type="project" value="TreeGrafter"/>
</dbReference>
<evidence type="ECO:0000256" key="2">
    <source>
        <dbReference type="RuleBase" id="RU003616"/>
    </source>
</evidence>
<dbReference type="Gene3D" id="2.60.40.790">
    <property type="match status" value="1"/>
</dbReference>
<accession>A0A8B7PF55</accession>
<dbReference type="GO" id="GO:0005737">
    <property type="term" value="C:cytoplasm"/>
    <property type="evidence" value="ECO:0007669"/>
    <property type="project" value="TreeGrafter"/>
</dbReference>
<evidence type="ECO:0000313" key="6">
    <source>
        <dbReference type="RefSeq" id="XP_018024769.1"/>
    </source>
</evidence>
<dbReference type="GO" id="GO:0051082">
    <property type="term" value="F:unfolded protein binding"/>
    <property type="evidence" value="ECO:0007669"/>
    <property type="project" value="TreeGrafter"/>
</dbReference>
<evidence type="ECO:0000259" key="4">
    <source>
        <dbReference type="PROSITE" id="PS01031"/>
    </source>
</evidence>
<dbReference type="KEGG" id="hazt:108680460"/>
<dbReference type="OrthoDB" id="1431247at2759"/>
<dbReference type="GeneID" id="108680460"/>
<dbReference type="InterPro" id="IPR008978">
    <property type="entry name" value="HSP20-like_chaperone"/>
</dbReference>
<dbReference type="GO" id="GO:0042026">
    <property type="term" value="P:protein refolding"/>
    <property type="evidence" value="ECO:0007669"/>
    <property type="project" value="TreeGrafter"/>
</dbReference>
<dbReference type="GO" id="GO:0005634">
    <property type="term" value="C:nucleus"/>
    <property type="evidence" value="ECO:0007669"/>
    <property type="project" value="TreeGrafter"/>
</dbReference>
<gene>
    <name evidence="6" type="primary">LOC108680460</name>
</gene>
<reference evidence="6" key="1">
    <citation type="submission" date="2025-08" db="UniProtKB">
        <authorList>
            <consortium name="RefSeq"/>
        </authorList>
    </citation>
    <scope>IDENTIFICATION</scope>
    <source>
        <tissue evidence="6">Whole organism</tissue>
    </source>
</reference>
<dbReference type="SUPFAM" id="SSF49764">
    <property type="entry name" value="HSP20-like chaperones"/>
    <property type="match status" value="1"/>
</dbReference>
<dbReference type="PRINTS" id="PR00299">
    <property type="entry name" value="ACRYSTALLIN"/>
</dbReference>
<evidence type="ECO:0000313" key="5">
    <source>
        <dbReference type="Proteomes" id="UP000694843"/>
    </source>
</evidence>
<protein>
    <submittedName>
        <fullName evidence="6">Heat shock protein 23-like</fullName>
    </submittedName>
</protein>
<organism evidence="5 6">
    <name type="scientific">Hyalella azteca</name>
    <name type="common">Amphipod</name>
    <dbReference type="NCBI Taxonomy" id="294128"/>
    <lineage>
        <taxon>Eukaryota</taxon>
        <taxon>Metazoa</taxon>
        <taxon>Ecdysozoa</taxon>
        <taxon>Arthropoda</taxon>
        <taxon>Crustacea</taxon>
        <taxon>Multicrustacea</taxon>
        <taxon>Malacostraca</taxon>
        <taxon>Eumalacostraca</taxon>
        <taxon>Peracarida</taxon>
        <taxon>Amphipoda</taxon>
        <taxon>Senticaudata</taxon>
        <taxon>Talitrida</taxon>
        <taxon>Talitroidea</taxon>
        <taxon>Hyalellidae</taxon>
        <taxon>Hyalella</taxon>
    </lineage>
</organism>
<evidence type="ECO:0000256" key="1">
    <source>
        <dbReference type="PROSITE-ProRule" id="PRU00285"/>
    </source>
</evidence>
<dbReference type="AlphaFoldDB" id="A0A8B7PF55"/>
<dbReference type="PROSITE" id="PS01031">
    <property type="entry name" value="SHSP"/>
    <property type="match status" value="1"/>
</dbReference>
<dbReference type="CDD" id="cd06526">
    <property type="entry name" value="metazoan_ACD"/>
    <property type="match status" value="1"/>
</dbReference>
<dbReference type="Pfam" id="PF00011">
    <property type="entry name" value="HSP20"/>
    <property type="match status" value="1"/>
</dbReference>
<proteinExistence type="inferred from homology"/>
<comment type="similarity">
    <text evidence="1 2">Belongs to the small heat shock protein (HSP20) family.</text>
</comment>
<feature type="compositionally biased region" description="Polar residues" evidence="3">
    <location>
        <begin position="144"/>
        <end position="156"/>
    </location>
</feature>
<dbReference type="PANTHER" id="PTHR45640">
    <property type="entry name" value="HEAT SHOCK PROTEIN HSP-12.2-RELATED"/>
    <property type="match status" value="1"/>
</dbReference>
<keyword evidence="5" id="KW-1185">Reference proteome</keyword>